<dbReference type="Proteomes" id="UP000075243">
    <property type="component" value="Unassembled WGS sequence"/>
</dbReference>
<dbReference type="EMBL" id="KQ485140">
    <property type="protein sequence ID" value="KYP32732.1"/>
    <property type="molecule type" value="Genomic_DNA"/>
</dbReference>
<evidence type="ECO:0000313" key="1">
    <source>
        <dbReference type="EMBL" id="KYP32732.1"/>
    </source>
</evidence>
<sequence length="176" mass="19641">MVEFPPKEENSISDDVGHSSTLWHQRLGHFLQGYSNADLGGCSDTRKSTTGFVFTVGGTTVSSFALSTTEVKYMAISKAGKEMIWLKNFLEELGKKQCDNALCSDNHIAIHLAKNLVFHAKTKHIYVRYNFIRELISDCTLLLKKIPRSENPADMLTKVVTTEKLKFCIVSTGLHG</sequence>
<dbReference type="PANTHER" id="PTHR11439:SF467">
    <property type="entry name" value="INTEGRASE CATALYTIC DOMAIN-CONTAINING PROTEIN"/>
    <property type="match status" value="1"/>
</dbReference>
<evidence type="ECO:0000313" key="2">
    <source>
        <dbReference type="Proteomes" id="UP000075243"/>
    </source>
</evidence>
<dbReference type="OMA" id="EAKYMAM"/>
<accession>A0A151QR59</accession>
<proteinExistence type="predicted"/>
<dbReference type="STRING" id="3821.A0A151QR59"/>
<dbReference type="PANTHER" id="PTHR11439">
    <property type="entry name" value="GAG-POL-RELATED RETROTRANSPOSON"/>
    <property type="match status" value="1"/>
</dbReference>
<dbReference type="CDD" id="cd09272">
    <property type="entry name" value="RNase_HI_RT_Ty1"/>
    <property type="match status" value="1"/>
</dbReference>
<keyword evidence="2" id="KW-1185">Reference proteome</keyword>
<reference evidence="1" key="1">
    <citation type="journal article" date="2012" name="Nat. Biotechnol.">
        <title>Draft genome sequence of pigeonpea (Cajanus cajan), an orphan legume crop of resource-poor farmers.</title>
        <authorList>
            <person name="Varshney R.K."/>
            <person name="Chen W."/>
            <person name="Li Y."/>
            <person name="Bharti A.K."/>
            <person name="Saxena R.K."/>
            <person name="Schlueter J.A."/>
            <person name="Donoghue M.T."/>
            <person name="Azam S."/>
            <person name="Fan G."/>
            <person name="Whaley A.M."/>
            <person name="Farmer A.D."/>
            <person name="Sheridan J."/>
            <person name="Iwata A."/>
            <person name="Tuteja R."/>
            <person name="Penmetsa R.V."/>
            <person name="Wu W."/>
            <person name="Upadhyaya H.D."/>
            <person name="Yang S.P."/>
            <person name="Shah T."/>
            <person name="Saxena K.B."/>
            <person name="Michael T."/>
            <person name="McCombie W.R."/>
            <person name="Yang B."/>
            <person name="Zhang G."/>
            <person name="Yang H."/>
            <person name="Wang J."/>
            <person name="Spillane C."/>
            <person name="Cook D.R."/>
            <person name="May G.D."/>
            <person name="Xu X."/>
            <person name="Jackson S.A."/>
        </authorList>
    </citation>
    <scope>NUCLEOTIDE SEQUENCE [LARGE SCALE GENOMIC DNA]</scope>
</reference>
<name>A0A151QR59_CAJCA</name>
<organism evidence="1 2">
    <name type="scientific">Cajanus cajan</name>
    <name type="common">Pigeon pea</name>
    <name type="synonym">Cajanus indicus</name>
    <dbReference type="NCBI Taxonomy" id="3821"/>
    <lineage>
        <taxon>Eukaryota</taxon>
        <taxon>Viridiplantae</taxon>
        <taxon>Streptophyta</taxon>
        <taxon>Embryophyta</taxon>
        <taxon>Tracheophyta</taxon>
        <taxon>Spermatophyta</taxon>
        <taxon>Magnoliopsida</taxon>
        <taxon>eudicotyledons</taxon>
        <taxon>Gunneridae</taxon>
        <taxon>Pentapetalae</taxon>
        <taxon>rosids</taxon>
        <taxon>fabids</taxon>
        <taxon>Fabales</taxon>
        <taxon>Fabaceae</taxon>
        <taxon>Papilionoideae</taxon>
        <taxon>50 kb inversion clade</taxon>
        <taxon>NPAAA clade</taxon>
        <taxon>indigoferoid/millettioid clade</taxon>
        <taxon>Phaseoleae</taxon>
        <taxon>Cajanus</taxon>
    </lineage>
</organism>
<protein>
    <submittedName>
        <fullName evidence="1">Retrovirus-related Pol polyprotein from transposon TNT 1-94</fullName>
    </submittedName>
</protein>
<dbReference type="AlphaFoldDB" id="A0A151QR59"/>
<dbReference type="Gramene" id="C.cajan_45024.t">
    <property type="protein sequence ID" value="C.cajan_45024.t"/>
    <property type="gene ID" value="C.cajan_45024"/>
</dbReference>
<gene>
    <name evidence="1" type="ORF">KK1_046500</name>
</gene>